<organism evidence="2 3">
    <name type="scientific">Dokdonella soli</name>
    <dbReference type="NCBI Taxonomy" id="529810"/>
    <lineage>
        <taxon>Bacteria</taxon>
        <taxon>Pseudomonadati</taxon>
        <taxon>Pseudomonadota</taxon>
        <taxon>Gammaproteobacteria</taxon>
        <taxon>Lysobacterales</taxon>
        <taxon>Rhodanobacteraceae</taxon>
        <taxon>Dokdonella</taxon>
    </lineage>
</organism>
<dbReference type="PANTHER" id="PTHR35983">
    <property type="entry name" value="UPF0166 PROTEIN TM_0021"/>
    <property type="match status" value="1"/>
</dbReference>
<dbReference type="InterPro" id="IPR011322">
    <property type="entry name" value="N-reg_PII-like_a/b"/>
</dbReference>
<comment type="similarity">
    <text evidence="1">Belongs to the UPF0166 family.</text>
</comment>
<gene>
    <name evidence="2" type="ORF">GCM10009105_30960</name>
</gene>
<dbReference type="InterPro" id="IPR003793">
    <property type="entry name" value="UPF0166"/>
</dbReference>
<sequence length="111" mass="12488">MKGCSLRFYLHENQKHRGMLLYEWLLEQARQRGIHGGSAFRAIAGFGRHGVMTEQHFFELAGQLTVLVEFIVSDQDADALLELVREEGAPLFYARLPAEFGIVGEKKPAGN</sequence>
<evidence type="ECO:0000256" key="1">
    <source>
        <dbReference type="ARBA" id="ARBA00010554"/>
    </source>
</evidence>
<name>A0ABN1ITN8_9GAMM</name>
<comment type="caution">
    <text evidence="2">The sequence shown here is derived from an EMBL/GenBank/DDBJ whole genome shotgun (WGS) entry which is preliminary data.</text>
</comment>
<dbReference type="RefSeq" id="WP_343792747.1">
    <property type="nucleotide sequence ID" value="NZ_BAAAEU010000024.1"/>
</dbReference>
<protein>
    <submittedName>
        <fullName evidence="2">DUF190 domain-containing protein</fullName>
    </submittedName>
</protein>
<dbReference type="Pfam" id="PF02641">
    <property type="entry name" value="DUF190"/>
    <property type="match status" value="1"/>
</dbReference>
<dbReference type="Gene3D" id="3.30.70.120">
    <property type="match status" value="1"/>
</dbReference>
<proteinExistence type="inferred from homology"/>
<evidence type="ECO:0000313" key="2">
    <source>
        <dbReference type="EMBL" id="GAA0721006.1"/>
    </source>
</evidence>
<dbReference type="PANTHER" id="PTHR35983:SF1">
    <property type="entry name" value="UPF0166 PROTEIN TM_0021"/>
    <property type="match status" value="1"/>
</dbReference>
<dbReference type="SUPFAM" id="SSF54913">
    <property type="entry name" value="GlnB-like"/>
    <property type="match status" value="1"/>
</dbReference>
<dbReference type="InterPro" id="IPR015867">
    <property type="entry name" value="N-reg_PII/ATP_PRibTrfase_C"/>
</dbReference>
<reference evidence="2 3" key="1">
    <citation type="journal article" date="2019" name="Int. J. Syst. Evol. Microbiol.">
        <title>The Global Catalogue of Microorganisms (GCM) 10K type strain sequencing project: providing services to taxonomists for standard genome sequencing and annotation.</title>
        <authorList>
            <consortium name="The Broad Institute Genomics Platform"/>
            <consortium name="The Broad Institute Genome Sequencing Center for Infectious Disease"/>
            <person name="Wu L."/>
            <person name="Ma J."/>
        </authorList>
    </citation>
    <scope>NUCLEOTIDE SEQUENCE [LARGE SCALE GENOMIC DNA]</scope>
    <source>
        <strain evidence="2 3">JCM 15421</strain>
    </source>
</reference>
<evidence type="ECO:0000313" key="3">
    <source>
        <dbReference type="Proteomes" id="UP001501523"/>
    </source>
</evidence>
<dbReference type="Proteomes" id="UP001501523">
    <property type="component" value="Unassembled WGS sequence"/>
</dbReference>
<keyword evidence="3" id="KW-1185">Reference proteome</keyword>
<accession>A0ABN1ITN8</accession>
<dbReference type="EMBL" id="BAAAEU010000024">
    <property type="protein sequence ID" value="GAA0721006.1"/>
    <property type="molecule type" value="Genomic_DNA"/>
</dbReference>